<dbReference type="OrthoDB" id="3335961at2"/>
<feature type="domain" description="Glycosyltransferase subfamily 4-like N-terminal" evidence="5">
    <location>
        <begin position="16"/>
        <end position="212"/>
    </location>
</feature>
<dbReference type="SUPFAM" id="SSF53756">
    <property type="entry name" value="UDP-Glycosyltransferase/glycogen phosphorylase"/>
    <property type="match status" value="1"/>
</dbReference>
<evidence type="ECO:0000256" key="2">
    <source>
        <dbReference type="ARBA" id="ARBA00022676"/>
    </source>
</evidence>
<dbReference type="InterPro" id="IPR028098">
    <property type="entry name" value="Glyco_trans_4-like_N"/>
</dbReference>
<organism evidence="6 7">
    <name type="scientific">Peterkaempfera bronchialis</name>
    <dbReference type="NCBI Taxonomy" id="2126346"/>
    <lineage>
        <taxon>Bacteria</taxon>
        <taxon>Bacillati</taxon>
        <taxon>Actinomycetota</taxon>
        <taxon>Actinomycetes</taxon>
        <taxon>Kitasatosporales</taxon>
        <taxon>Streptomycetaceae</taxon>
        <taxon>Peterkaempfera</taxon>
    </lineage>
</organism>
<dbReference type="GO" id="GO:0016757">
    <property type="term" value="F:glycosyltransferase activity"/>
    <property type="evidence" value="ECO:0007669"/>
    <property type="project" value="UniProtKB-KW"/>
</dbReference>
<evidence type="ECO:0000256" key="4">
    <source>
        <dbReference type="SAM" id="MobiDB-lite"/>
    </source>
</evidence>
<evidence type="ECO:0000256" key="1">
    <source>
        <dbReference type="ARBA" id="ARBA00021292"/>
    </source>
</evidence>
<evidence type="ECO:0000256" key="3">
    <source>
        <dbReference type="ARBA" id="ARBA00022679"/>
    </source>
</evidence>
<feature type="compositionally biased region" description="Basic and acidic residues" evidence="4">
    <location>
        <begin position="431"/>
        <end position="444"/>
    </location>
</feature>
<name>A0A345T137_9ACTN</name>
<evidence type="ECO:0000313" key="7">
    <source>
        <dbReference type="Proteomes" id="UP000249340"/>
    </source>
</evidence>
<gene>
    <name evidence="6" type="ORF">C7M71_022095</name>
</gene>
<evidence type="ECO:0000259" key="5">
    <source>
        <dbReference type="Pfam" id="PF13579"/>
    </source>
</evidence>
<reference evidence="7" key="1">
    <citation type="submission" date="2018-07" db="EMBL/GenBank/DDBJ databases">
        <title>Streptacidiphilus bronchialis DSM 106435 chromosome.</title>
        <authorList>
            <person name="Batra D."/>
            <person name="Gulvik C.A."/>
        </authorList>
    </citation>
    <scope>NUCLEOTIDE SEQUENCE [LARGE SCALE GENOMIC DNA]</scope>
    <source>
        <strain evidence="7">DSM 106435</strain>
    </source>
</reference>
<accession>A0A345T137</accession>
<sequence>MDVLMLVTTDVAHDSRVVREAAALAGAGHTVHVQGREVPAGWAPPGGLFTVGSSSGGRGLRPPRAPGLGGQPQGDRAGEAPEAVRRGPGWLWRAVRWWLLPRHRRQVWAAWSRAAVAELRERRFDVVHAHDFNTLPTAARLAREYGALLVYDSHEWWSGRQRHGRPAPLERLRDRRLEVELTGRADAVVTVGEGIARRLERWATGPVTVVRNTFPALPPATGAEEVPLPSAPKGMVYAGRIGAGRDLETVLAGAAAQQSAVVLVGPADEAYAARLARAEGGDLELLAPRPVDAVDGLLRRYGLAVVALTDSCENHRLALPNKLFHAVRAGVPVVAADLPELRGTVLRYDLGELYRPGDPGSFRAAVGRVEGRYPELLRSVAAARAELAWEQDARRLVALYGTLAAARQSPGEPPVDRPAASRRATARRATARREGDRPPAGDRA</sequence>
<feature type="region of interest" description="Disordered" evidence="4">
    <location>
        <begin position="406"/>
        <end position="444"/>
    </location>
</feature>
<dbReference type="AlphaFoldDB" id="A0A345T137"/>
<dbReference type="EMBL" id="CP031264">
    <property type="protein sequence ID" value="AXI79692.1"/>
    <property type="molecule type" value="Genomic_DNA"/>
</dbReference>
<keyword evidence="3 6" id="KW-0808">Transferase</keyword>
<protein>
    <recommendedName>
        <fullName evidence="1">D-inositol 3-phosphate glycosyltransferase</fullName>
    </recommendedName>
</protein>
<keyword evidence="7" id="KW-1185">Reference proteome</keyword>
<feature type="region of interest" description="Disordered" evidence="4">
    <location>
        <begin position="52"/>
        <end position="82"/>
    </location>
</feature>
<dbReference type="Gene3D" id="3.40.50.2000">
    <property type="entry name" value="Glycogen Phosphorylase B"/>
    <property type="match status" value="2"/>
</dbReference>
<proteinExistence type="predicted"/>
<keyword evidence="2" id="KW-0328">Glycosyltransferase</keyword>
<dbReference type="KEGG" id="stri:C7M71_022095"/>
<dbReference type="PANTHER" id="PTHR12526:SF600">
    <property type="entry name" value="GLYCOSYL TRANSFERASE GROUP 1"/>
    <property type="match status" value="1"/>
</dbReference>
<dbReference type="Pfam" id="PF13579">
    <property type="entry name" value="Glyco_trans_4_4"/>
    <property type="match status" value="1"/>
</dbReference>
<evidence type="ECO:0000313" key="6">
    <source>
        <dbReference type="EMBL" id="AXI79692.1"/>
    </source>
</evidence>
<dbReference type="Proteomes" id="UP000249340">
    <property type="component" value="Chromosome"/>
</dbReference>
<dbReference type="PANTHER" id="PTHR12526">
    <property type="entry name" value="GLYCOSYLTRANSFERASE"/>
    <property type="match status" value="1"/>
</dbReference>